<dbReference type="RefSeq" id="WP_061967099.1">
    <property type="nucleotide sequence ID" value="NZ_FNBZ01000002.1"/>
</dbReference>
<keyword evidence="1" id="KW-0732">Signal</keyword>
<protein>
    <recommendedName>
        <fullName evidence="4">KTSC domain-containing protein</fullName>
    </recommendedName>
</protein>
<name>A0ABY0NTV1_9HYPH</name>
<evidence type="ECO:0000313" key="2">
    <source>
        <dbReference type="EMBL" id="SDG01937.1"/>
    </source>
</evidence>
<gene>
    <name evidence="2" type="ORF">SAMN05421844_102638</name>
</gene>
<feature type="chain" id="PRO_5045738402" description="KTSC domain-containing protein" evidence="1">
    <location>
        <begin position="20"/>
        <end position="96"/>
    </location>
</feature>
<evidence type="ECO:0000313" key="3">
    <source>
        <dbReference type="Proteomes" id="UP000199468"/>
    </source>
</evidence>
<evidence type="ECO:0000256" key="1">
    <source>
        <dbReference type="SAM" id="SignalP"/>
    </source>
</evidence>
<dbReference type="Proteomes" id="UP000199468">
    <property type="component" value="Unassembled WGS sequence"/>
</dbReference>
<sequence>MKAIVLMLALLLNAGMAAAQTRPSTVSRPCAASQRDVQVNGAIVLGTGGYTYDRFVRDRSFCEFDEGLDPAFVPSRDSQTCFVGYRCKSQSRWFND</sequence>
<organism evidence="2 3">
    <name type="scientific">Bosea robiniae</name>
    <dbReference type="NCBI Taxonomy" id="1036780"/>
    <lineage>
        <taxon>Bacteria</taxon>
        <taxon>Pseudomonadati</taxon>
        <taxon>Pseudomonadota</taxon>
        <taxon>Alphaproteobacteria</taxon>
        <taxon>Hyphomicrobiales</taxon>
        <taxon>Boseaceae</taxon>
        <taxon>Bosea</taxon>
    </lineage>
</organism>
<comment type="caution">
    <text evidence="2">The sequence shown here is derived from an EMBL/GenBank/DDBJ whole genome shotgun (WGS) entry which is preliminary data.</text>
</comment>
<keyword evidence="3" id="KW-1185">Reference proteome</keyword>
<dbReference type="EMBL" id="FNBZ01000002">
    <property type="protein sequence ID" value="SDG01937.1"/>
    <property type="molecule type" value="Genomic_DNA"/>
</dbReference>
<feature type="signal peptide" evidence="1">
    <location>
        <begin position="1"/>
        <end position="19"/>
    </location>
</feature>
<evidence type="ECO:0008006" key="4">
    <source>
        <dbReference type="Google" id="ProtNLM"/>
    </source>
</evidence>
<accession>A0ABY0NTV1</accession>
<reference evidence="2 3" key="1">
    <citation type="submission" date="2016-10" db="EMBL/GenBank/DDBJ databases">
        <authorList>
            <person name="Varghese N."/>
            <person name="Submissions S."/>
        </authorList>
    </citation>
    <scope>NUCLEOTIDE SEQUENCE [LARGE SCALE GENOMIC DNA]</scope>
    <source>
        <strain evidence="2 3">DSM 26672</strain>
    </source>
</reference>
<proteinExistence type="predicted"/>